<dbReference type="AlphaFoldDB" id="A0A1G9X2R9"/>
<dbReference type="Pfam" id="PF14690">
    <property type="entry name" value="Zn_ribbon_ISL3"/>
    <property type="match status" value="1"/>
</dbReference>
<proteinExistence type="predicted"/>
<gene>
    <name evidence="2" type="ORF">SAMN05192555_12622</name>
</gene>
<keyword evidence="2" id="KW-0863">Zinc-finger</keyword>
<dbReference type="InterPro" id="IPR029261">
    <property type="entry name" value="Transposase_Znf"/>
</dbReference>
<organism evidence="2 3">
    <name type="scientific">Franzmannia pantelleriensis</name>
    <dbReference type="NCBI Taxonomy" id="48727"/>
    <lineage>
        <taxon>Bacteria</taxon>
        <taxon>Pseudomonadati</taxon>
        <taxon>Pseudomonadota</taxon>
        <taxon>Gammaproteobacteria</taxon>
        <taxon>Oceanospirillales</taxon>
        <taxon>Halomonadaceae</taxon>
        <taxon>Franzmannia</taxon>
    </lineage>
</organism>
<dbReference type="RefSeq" id="WP_176817292.1">
    <property type="nucleotide sequence ID" value="NZ_FNGH01000026.1"/>
</dbReference>
<evidence type="ECO:0000313" key="3">
    <source>
        <dbReference type="Proteomes" id="UP000199107"/>
    </source>
</evidence>
<dbReference type="EMBL" id="FNGH01000026">
    <property type="protein sequence ID" value="SDM90831.1"/>
    <property type="molecule type" value="Genomic_DNA"/>
</dbReference>
<keyword evidence="3" id="KW-1185">Reference proteome</keyword>
<feature type="non-terminal residue" evidence="2">
    <location>
        <position position="84"/>
    </location>
</feature>
<sequence>MDGTQILTLGLGLEAPWVLKDQHLDTSVSPHRLDLYVEAERGSLYPCPECGKACPAHDFADKTWRHLNFFQHHCYLHARVPRTQ</sequence>
<accession>A0A1G9X2R9</accession>
<dbReference type="GO" id="GO:0008270">
    <property type="term" value="F:zinc ion binding"/>
    <property type="evidence" value="ECO:0007669"/>
    <property type="project" value="UniProtKB-KW"/>
</dbReference>
<dbReference type="Proteomes" id="UP000199107">
    <property type="component" value="Unassembled WGS sequence"/>
</dbReference>
<keyword evidence="2" id="KW-0862">Zinc</keyword>
<protein>
    <submittedName>
        <fullName evidence="2">Zinc-finger of transposase IS204/IS1001/IS1096/IS1165</fullName>
    </submittedName>
</protein>
<keyword evidence="2" id="KW-0479">Metal-binding</keyword>
<reference evidence="3" key="1">
    <citation type="submission" date="2016-10" db="EMBL/GenBank/DDBJ databases">
        <authorList>
            <person name="Varghese N."/>
            <person name="Submissions S."/>
        </authorList>
    </citation>
    <scope>NUCLEOTIDE SEQUENCE [LARGE SCALE GENOMIC DNA]</scope>
    <source>
        <strain evidence="3">AAP</strain>
    </source>
</reference>
<name>A0A1G9X2R9_9GAMM</name>
<feature type="domain" description="Transposase IS204/IS1001/IS1096/IS1165 zinc-finger" evidence="1">
    <location>
        <begin position="47"/>
        <end position="82"/>
    </location>
</feature>
<evidence type="ECO:0000259" key="1">
    <source>
        <dbReference type="Pfam" id="PF14690"/>
    </source>
</evidence>
<evidence type="ECO:0000313" key="2">
    <source>
        <dbReference type="EMBL" id="SDM90831.1"/>
    </source>
</evidence>
<dbReference type="STRING" id="48727.SAMN05192555_12622"/>